<keyword evidence="2" id="KW-1185">Reference proteome</keyword>
<accession>A0A679FSB6</accession>
<dbReference type="RefSeq" id="WP_081897198.1">
    <property type="nucleotide sequence ID" value="NZ_AP022557.1"/>
</dbReference>
<dbReference type="InterPro" id="IPR036590">
    <property type="entry name" value="SRAP-like"/>
</dbReference>
<dbReference type="AlphaFoldDB" id="A0A679FSB6"/>
<dbReference type="SUPFAM" id="SSF143081">
    <property type="entry name" value="BB1717-like"/>
    <property type="match status" value="1"/>
</dbReference>
<dbReference type="GO" id="GO:0106300">
    <property type="term" value="P:protein-DNA covalent cross-linking repair"/>
    <property type="evidence" value="ECO:0007669"/>
    <property type="project" value="InterPro"/>
</dbReference>
<protein>
    <submittedName>
        <fullName evidence="1">Uncharacterized protein</fullName>
    </submittedName>
</protein>
<reference evidence="2" key="1">
    <citation type="journal article" date="2020" name="Microbiol. Resour. Announc.">
        <title>Complete Genome Sequence of Geobacillus sp. Strain E55-1, Isolated from Mine Geyser in Japan.</title>
        <authorList>
            <person name="Miyazaki K."/>
            <person name="Hase E."/>
            <person name="Tokito N."/>
        </authorList>
    </citation>
    <scope>NUCLEOTIDE SEQUENCE [LARGE SCALE GENOMIC DNA]</scope>
    <source>
        <strain evidence="2">E55-1</strain>
    </source>
</reference>
<organism evidence="1 2">
    <name type="scientific">Geobacillus subterraneus</name>
    <dbReference type="NCBI Taxonomy" id="129338"/>
    <lineage>
        <taxon>Bacteria</taxon>
        <taxon>Bacillati</taxon>
        <taxon>Bacillota</taxon>
        <taxon>Bacilli</taxon>
        <taxon>Bacillales</taxon>
        <taxon>Anoxybacillaceae</taxon>
        <taxon>Geobacillus</taxon>
    </lineage>
</organism>
<name>A0A679FSB6_9BACL</name>
<dbReference type="GO" id="GO:0003697">
    <property type="term" value="F:single-stranded DNA binding"/>
    <property type="evidence" value="ECO:0007669"/>
    <property type="project" value="InterPro"/>
</dbReference>
<sequence length="86" mass="9964">MPVILWPEDEDLWLDREKYDPDLFQSLLIPFDPGRMRAYPVPKIVGSPKNDFPECIEGLRGSSRNLLSFCRRPILVQAFFNIRGAV</sequence>
<proteinExistence type="predicted"/>
<gene>
    <name evidence="1" type="ORF">GsuE55_14590</name>
</gene>
<dbReference type="EMBL" id="AP022557">
    <property type="protein sequence ID" value="BBW96626.1"/>
    <property type="molecule type" value="Genomic_DNA"/>
</dbReference>
<dbReference type="Gene3D" id="3.90.1680.10">
    <property type="entry name" value="SOS response associated peptidase-like"/>
    <property type="match status" value="1"/>
</dbReference>
<dbReference type="Proteomes" id="UP000501421">
    <property type="component" value="Chromosome"/>
</dbReference>
<evidence type="ECO:0000313" key="1">
    <source>
        <dbReference type="EMBL" id="BBW96626.1"/>
    </source>
</evidence>
<evidence type="ECO:0000313" key="2">
    <source>
        <dbReference type="Proteomes" id="UP000501421"/>
    </source>
</evidence>